<organism evidence="4 5">
    <name type="scientific">Burkholderia thailandensis</name>
    <dbReference type="NCBI Taxonomy" id="57975"/>
    <lineage>
        <taxon>Bacteria</taxon>
        <taxon>Pseudomonadati</taxon>
        <taxon>Pseudomonadota</taxon>
        <taxon>Betaproteobacteria</taxon>
        <taxon>Burkholderiales</taxon>
        <taxon>Burkholderiaceae</taxon>
        <taxon>Burkholderia</taxon>
        <taxon>pseudomallei group</taxon>
    </lineage>
</organism>
<evidence type="ECO:0000313" key="4">
    <source>
        <dbReference type="EMBL" id="MDW9251417.1"/>
    </source>
</evidence>
<dbReference type="Proteomes" id="UP001272137">
    <property type="component" value="Unassembled WGS sequence"/>
</dbReference>
<dbReference type="KEGG" id="btha:DR62_3440"/>
<feature type="domain" description="PepSY" evidence="3">
    <location>
        <begin position="18"/>
        <end position="97"/>
    </location>
</feature>
<dbReference type="InterPro" id="IPR025711">
    <property type="entry name" value="PepSY"/>
</dbReference>
<accession>A0AAW9CRJ4</accession>
<evidence type="ECO:0000259" key="3">
    <source>
        <dbReference type="Pfam" id="PF13670"/>
    </source>
</evidence>
<reference evidence="4" key="1">
    <citation type="submission" date="2018-08" db="EMBL/GenBank/DDBJ databases">
        <title>Identification of Burkholderia cepacia strains that express a Burkholderia pseudomallei-like capsular polysaccharide.</title>
        <authorList>
            <person name="Burtnick M.N."/>
            <person name="Vongsouvath M."/>
            <person name="Newton P."/>
            <person name="Wuthiekanun V."/>
            <person name="Limmathurotsakul D."/>
            <person name="Brett P.J."/>
            <person name="Chantratita N."/>
            <person name="Dance D.A."/>
        </authorList>
    </citation>
    <scope>NUCLEOTIDE SEQUENCE</scope>
    <source>
        <strain evidence="4">SBXCC001</strain>
    </source>
</reference>
<feature type="compositionally biased region" description="Basic and acidic residues" evidence="1">
    <location>
        <begin position="96"/>
        <end position="122"/>
    </location>
</feature>
<dbReference type="EMBL" id="QXCT01000001">
    <property type="protein sequence ID" value="MDW9251417.1"/>
    <property type="molecule type" value="Genomic_DNA"/>
</dbReference>
<sequence length="151" mass="15932">MKTSRLIKGAALASLASLVLVGTVGIRAAMADSGDDCRAPLADWKPRDAVHALAQQKGWRIDKLKADDGCYEIKGHDAGGKRFKAKLDPVTLDVLRMKREGDREREHGHDDGDSDDHGRAPDARAAAGGPPAGAPPGGVLKPGSKPDVQIR</sequence>
<dbReference type="AlphaFoldDB" id="A0AAW9CRJ4"/>
<proteinExistence type="predicted"/>
<dbReference type="Pfam" id="PF13670">
    <property type="entry name" value="PepSY_2"/>
    <property type="match status" value="1"/>
</dbReference>
<feature type="signal peptide" evidence="2">
    <location>
        <begin position="1"/>
        <end position="31"/>
    </location>
</feature>
<dbReference type="RefSeq" id="WP_025405509.1">
    <property type="nucleotide sequence ID" value="NZ_CP008915.2"/>
</dbReference>
<evidence type="ECO:0000256" key="2">
    <source>
        <dbReference type="SAM" id="SignalP"/>
    </source>
</evidence>
<evidence type="ECO:0000256" key="1">
    <source>
        <dbReference type="SAM" id="MobiDB-lite"/>
    </source>
</evidence>
<feature type="region of interest" description="Disordered" evidence="1">
    <location>
        <begin position="96"/>
        <end position="151"/>
    </location>
</feature>
<gene>
    <name evidence="4" type="ORF">C7S16_6898</name>
</gene>
<keyword evidence="2" id="KW-0732">Signal</keyword>
<comment type="caution">
    <text evidence="4">The sequence shown here is derived from an EMBL/GenBank/DDBJ whole genome shotgun (WGS) entry which is preliminary data.</text>
</comment>
<protein>
    <submittedName>
        <fullName evidence="4">Peptidase propeptide and YPEB domain protein</fullName>
    </submittedName>
</protein>
<name>A0AAW9CRJ4_BURTH</name>
<evidence type="ECO:0000313" key="5">
    <source>
        <dbReference type="Proteomes" id="UP001272137"/>
    </source>
</evidence>
<feature type="chain" id="PRO_5043521902" evidence="2">
    <location>
        <begin position="32"/>
        <end position="151"/>
    </location>
</feature>